<name>A0ABX7T4N3_9SPHN</name>
<feature type="compositionally biased region" description="Low complexity" evidence="1">
    <location>
        <begin position="57"/>
        <end position="72"/>
    </location>
</feature>
<organism evidence="2 3">
    <name type="scientific">Parasphingorhabdus cellanae</name>
    <dbReference type="NCBI Taxonomy" id="2806553"/>
    <lineage>
        <taxon>Bacteria</taxon>
        <taxon>Pseudomonadati</taxon>
        <taxon>Pseudomonadota</taxon>
        <taxon>Alphaproteobacteria</taxon>
        <taxon>Sphingomonadales</taxon>
        <taxon>Sphingomonadaceae</taxon>
        <taxon>Parasphingorhabdus</taxon>
    </lineage>
</organism>
<dbReference type="Proteomes" id="UP000663923">
    <property type="component" value="Chromosome"/>
</dbReference>
<proteinExistence type="predicted"/>
<keyword evidence="3" id="KW-1185">Reference proteome</keyword>
<reference evidence="2 3" key="1">
    <citation type="submission" date="2021-03" db="EMBL/GenBank/DDBJ databases">
        <title>Complete genome of Parasphingorhabdus_sp.JHSY0214.</title>
        <authorList>
            <person name="Yoo J.H."/>
            <person name="Bae J.W."/>
        </authorList>
    </citation>
    <scope>NUCLEOTIDE SEQUENCE [LARGE SCALE GENOMIC DNA]</scope>
    <source>
        <strain evidence="2 3">JHSY0214</strain>
    </source>
</reference>
<dbReference type="RefSeq" id="WP_207987918.1">
    <property type="nucleotide sequence ID" value="NZ_CP071794.1"/>
</dbReference>
<protein>
    <submittedName>
        <fullName evidence="2">Uncharacterized protein</fullName>
    </submittedName>
</protein>
<gene>
    <name evidence="2" type="ORF">J4G78_00340</name>
</gene>
<evidence type="ECO:0000313" key="2">
    <source>
        <dbReference type="EMBL" id="QTD56096.1"/>
    </source>
</evidence>
<sequence>MSLKNTMYLLAGVAVLSTGHMAEARDPFGGLKSAVKKVKKEKKRVDDAVEVIDRVTGTSSSGFSNRGSTSNSPRTAKRTPTRTDYKMGMPSANLTSQTKCTGLALSDVTIGNLGEYTFQQGFSKEKRTGFINRKPGKVSKSCIITPGLQSGEVVYFEVNRAQYKALDKGNDFEWQCVRSDNPGAGVTDYWTWNSDQYLGDSHMKLHCGNDQGVTNCATGSNSSRASAYSADIKKRGKYGISFLARTTGKFRGPTEKLYCQYYNKRTGQSLVGFEYMSASGR</sequence>
<feature type="region of interest" description="Disordered" evidence="1">
    <location>
        <begin position="57"/>
        <end position="91"/>
    </location>
</feature>
<evidence type="ECO:0000256" key="1">
    <source>
        <dbReference type="SAM" id="MobiDB-lite"/>
    </source>
</evidence>
<evidence type="ECO:0000313" key="3">
    <source>
        <dbReference type="Proteomes" id="UP000663923"/>
    </source>
</evidence>
<dbReference type="EMBL" id="CP071794">
    <property type="protein sequence ID" value="QTD56096.1"/>
    <property type="molecule type" value="Genomic_DNA"/>
</dbReference>
<accession>A0ABX7T4N3</accession>